<dbReference type="SUPFAM" id="SSF51735">
    <property type="entry name" value="NAD(P)-binding Rossmann-fold domains"/>
    <property type="match status" value="1"/>
</dbReference>
<dbReference type="Pfam" id="PF13460">
    <property type="entry name" value="NAD_binding_10"/>
    <property type="match status" value="1"/>
</dbReference>
<evidence type="ECO:0000259" key="1">
    <source>
        <dbReference type="Pfam" id="PF13460"/>
    </source>
</evidence>
<evidence type="ECO:0000313" key="2">
    <source>
        <dbReference type="EMBL" id="KAE8161944.1"/>
    </source>
</evidence>
<dbReference type="Proteomes" id="UP000326950">
    <property type="component" value="Unassembled WGS sequence"/>
</dbReference>
<dbReference type="OrthoDB" id="10262413at2759"/>
<proteinExistence type="predicted"/>
<protein>
    <recommendedName>
        <fullName evidence="1">NAD(P)-binding domain-containing protein</fullName>
    </recommendedName>
</protein>
<evidence type="ECO:0000313" key="3">
    <source>
        <dbReference type="Proteomes" id="UP000326950"/>
    </source>
</evidence>
<sequence length="348" mass="38499">MSLVKVLYTGATGYIGGSVLTTLLTTSNEAIKGRLEVTAVVRKPEQAQLLESKGVKGILFNGLEDSEQMHNLAKEHDMVIHTASTVHTETITRMIEGLAARRDATGRKVYFIHTAGTGSLADRPITHAIMEDRVFSDKSDNVYEYLKKRQEMEDLPVRRSDVTIVECGRALNVPTFILMSPLIYGTGTGYFNRRSIQIPRMVRAAINAKHAEMVSDGAMRWGNIHIEDLASLYEVLIARILRGDPVVSGEKGIYFTVSGEHAWRDISHSIGRDGQAFGAFESADVRPISLEEAGNKWMDGNAGFAELVFCSNARTKSDLAGEYGWSPKYGDGYMQTTIMEEIKHALLH</sequence>
<dbReference type="PANTHER" id="PTHR48079:SF6">
    <property type="entry name" value="NAD(P)-BINDING DOMAIN-CONTAINING PROTEIN-RELATED"/>
    <property type="match status" value="1"/>
</dbReference>
<dbReference type="EMBL" id="ML738635">
    <property type="protein sequence ID" value="KAE8161944.1"/>
    <property type="molecule type" value="Genomic_DNA"/>
</dbReference>
<keyword evidence="3" id="KW-1185">Reference proteome</keyword>
<organism evidence="2 3">
    <name type="scientific">Aspergillus tamarii</name>
    <dbReference type="NCBI Taxonomy" id="41984"/>
    <lineage>
        <taxon>Eukaryota</taxon>
        <taxon>Fungi</taxon>
        <taxon>Dikarya</taxon>
        <taxon>Ascomycota</taxon>
        <taxon>Pezizomycotina</taxon>
        <taxon>Eurotiomycetes</taxon>
        <taxon>Eurotiomycetidae</taxon>
        <taxon>Eurotiales</taxon>
        <taxon>Aspergillaceae</taxon>
        <taxon>Aspergillus</taxon>
        <taxon>Aspergillus subgen. Circumdati</taxon>
    </lineage>
</organism>
<dbReference type="GO" id="GO:0004029">
    <property type="term" value="F:aldehyde dehydrogenase (NAD+) activity"/>
    <property type="evidence" value="ECO:0007669"/>
    <property type="project" value="TreeGrafter"/>
</dbReference>
<dbReference type="InterPro" id="IPR051783">
    <property type="entry name" value="NAD(P)-dependent_oxidoreduct"/>
</dbReference>
<gene>
    <name evidence="2" type="ORF">BDV40DRAFT_266341</name>
</gene>
<dbReference type="AlphaFoldDB" id="A0A5N6UTN4"/>
<feature type="domain" description="NAD(P)-binding" evidence="1">
    <location>
        <begin position="10"/>
        <end position="172"/>
    </location>
</feature>
<accession>A0A5N6UTN4</accession>
<reference evidence="2 3" key="1">
    <citation type="submission" date="2019-04" db="EMBL/GenBank/DDBJ databases">
        <title>Friends and foes A comparative genomics study of 23 Aspergillus species from section Flavi.</title>
        <authorList>
            <consortium name="DOE Joint Genome Institute"/>
            <person name="Kjaerbolling I."/>
            <person name="Vesth T."/>
            <person name="Frisvad J.C."/>
            <person name="Nybo J.L."/>
            <person name="Theobald S."/>
            <person name="Kildgaard S."/>
            <person name="Isbrandt T."/>
            <person name="Kuo A."/>
            <person name="Sato A."/>
            <person name="Lyhne E.K."/>
            <person name="Kogle M.E."/>
            <person name="Wiebenga A."/>
            <person name="Kun R.S."/>
            <person name="Lubbers R.J."/>
            <person name="Makela M.R."/>
            <person name="Barry K."/>
            <person name="Chovatia M."/>
            <person name="Clum A."/>
            <person name="Daum C."/>
            <person name="Haridas S."/>
            <person name="He G."/>
            <person name="LaButti K."/>
            <person name="Lipzen A."/>
            <person name="Mondo S."/>
            <person name="Riley R."/>
            <person name="Salamov A."/>
            <person name="Simmons B.A."/>
            <person name="Magnuson J.K."/>
            <person name="Henrissat B."/>
            <person name="Mortensen U.H."/>
            <person name="Larsen T.O."/>
            <person name="Devries R.P."/>
            <person name="Grigoriev I.V."/>
            <person name="Machida M."/>
            <person name="Baker S.E."/>
            <person name="Andersen M.R."/>
        </authorList>
    </citation>
    <scope>NUCLEOTIDE SEQUENCE [LARGE SCALE GENOMIC DNA]</scope>
    <source>
        <strain evidence="2 3">CBS 117626</strain>
    </source>
</reference>
<dbReference type="InterPro" id="IPR016040">
    <property type="entry name" value="NAD(P)-bd_dom"/>
</dbReference>
<dbReference type="Gene3D" id="3.40.50.720">
    <property type="entry name" value="NAD(P)-binding Rossmann-like Domain"/>
    <property type="match status" value="1"/>
</dbReference>
<dbReference type="PANTHER" id="PTHR48079">
    <property type="entry name" value="PROTEIN YEEZ"/>
    <property type="match status" value="1"/>
</dbReference>
<dbReference type="InterPro" id="IPR036291">
    <property type="entry name" value="NAD(P)-bd_dom_sf"/>
</dbReference>
<name>A0A5N6UTN4_ASPTM</name>
<dbReference type="GO" id="GO:0005737">
    <property type="term" value="C:cytoplasm"/>
    <property type="evidence" value="ECO:0007669"/>
    <property type="project" value="TreeGrafter"/>
</dbReference>